<dbReference type="FunFam" id="3.40.1160.10:FF:000002">
    <property type="entry name" value="Aspartokinase"/>
    <property type="match status" value="1"/>
</dbReference>
<dbReference type="STRING" id="279113.CPter91_3046"/>
<dbReference type="InterPro" id="IPR001341">
    <property type="entry name" value="Asp_kinase"/>
</dbReference>
<dbReference type="UniPathway" id="UPA00034">
    <property type="reaction ID" value="UER00015"/>
</dbReference>
<feature type="binding site" evidence="12">
    <location>
        <position position="47"/>
    </location>
    <ligand>
        <name>substrate</name>
    </ligand>
</feature>
<dbReference type="FunFam" id="3.30.2130.10:FF:000002">
    <property type="entry name" value="Aspartokinase"/>
    <property type="match status" value="1"/>
</dbReference>
<dbReference type="GO" id="GO:0005829">
    <property type="term" value="C:cytosol"/>
    <property type="evidence" value="ECO:0007669"/>
    <property type="project" value="TreeGrafter"/>
</dbReference>
<evidence type="ECO:0000256" key="6">
    <source>
        <dbReference type="ARBA" id="ARBA00022679"/>
    </source>
</evidence>
<dbReference type="GO" id="GO:0005524">
    <property type="term" value="F:ATP binding"/>
    <property type="evidence" value="ECO:0007669"/>
    <property type="project" value="UniProtKB-KW"/>
</dbReference>
<dbReference type="InterPro" id="IPR045865">
    <property type="entry name" value="ACT-like_dom_sf"/>
</dbReference>
<evidence type="ECO:0000256" key="5">
    <source>
        <dbReference type="ARBA" id="ARBA00022605"/>
    </source>
</evidence>
<dbReference type="PROSITE" id="PS00324">
    <property type="entry name" value="ASPARTOKINASE"/>
    <property type="match status" value="1"/>
</dbReference>
<evidence type="ECO:0000256" key="13">
    <source>
        <dbReference type="RuleBase" id="RU003448"/>
    </source>
</evidence>
<feature type="binding site" evidence="12">
    <location>
        <begin position="173"/>
        <end position="174"/>
    </location>
    <ligand>
        <name>ATP</name>
        <dbReference type="ChEBI" id="CHEBI:30616"/>
    </ligand>
</feature>
<dbReference type="GO" id="GO:0009089">
    <property type="term" value="P:lysine biosynthetic process via diaminopimelate"/>
    <property type="evidence" value="ECO:0007669"/>
    <property type="project" value="UniProtKB-UniPathway"/>
</dbReference>
<dbReference type="Gene3D" id="3.40.1160.10">
    <property type="entry name" value="Acetylglutamate kinase-like"/>
    <property type="match status" value="1"/>
</dbReference>
<dbReference type="KEGG" id="cpra:CPter91_3046"/>
<comment type="similarity">
    <text evidence="4 13">Belongs to the aspartokinase family.</text>
</comment>
<evidence type="ECO:0000313" key="18">
    <source>
        <dbReference type="Proteomes" id="UP000074561"/>
    </source>
</evidence>
<dbReference type="InterPro" id="IPR018042">
    <property type="entry name" value="Aspartate_kinase_CS"/>
</dbReference>
<dbReference type="Proteomes" id="UP000074561">
    <property type="component" value="Chromosome"/>
</dbReference>
<evidence type="ECO:0000313" key="16">
    <source>
        <dbReference type="EMBL" id="AMP05384.1"/>
    </source>
</evidence>
<dbReference type="InterPro" id="IPR001048">
    <property type="entry name" value="Asp/Glu/Uridylate_kinase"/>
</dbReference>
<name>A0A127Q5S3_9BURK</name>
<dbReference type="InterPro" id="IPR041740">
    <property type="entry name" value="AKii-LysC-BS"/>
</dbReference>
<dbReference type="CDD" id="cd04261">
    <property type="entry name" value="AAK_AKii-LysC-BS"/>
    <property type="match status" value="1"/>
</dbReference>
<proteinExistence type="inferred from homology"/>
<dbReference type="AlphaFoldDB" id="A0A127Q5S3"/>
<evidence type="ECO:0000256" key="1">
    <source>
        <dbReference type="ARBA" id="ARBA00004766"/>
    </source>
</evidence>
<comment type="pathway">
    <text evidence="2 14">Amino-acid biosynthesis; L-methionine biosynthesis via de novo pathway; L-homoserine from L-aspartate: step 1/3.</text>
</comment>
<sequence>MALIVHKYGGTSMGSTERIKNVAKRVAKWHDAGHQIVVVPSAMSGETNRLLGLAKEISAQPDPRELDMLASTGEQASVALLAMALQAIGKQAVSYAGWQVAIKTDSAHTKARIRSIDDTKVRQDLDAGKVVIITGFQGVDELGNITTLGRGGSDTSAVAVAAALQAAECLIYTDVDGVYTTDPRVVSDARRLNTVTFEEMLEMASLGSKVLQIRSVEFAGNYKMPTRVLSSLTDPLMPLEEEAVSGTLISFEEDTKMEQATITGIAFNRDETKITVLGVPDRPGIAYQILGAVADANIEVDMIIQNQSVDGKTDFTFTVPRGEYAKAMDVLNEKVKASIGAASITGDAKVSKVSVVGVGMRSHVGIASQMFRTLSEEGINIQMISTSEIKISVLIDEKYMELAVRALHKAFGLESA</sequence>
<dbReference type="NCBIfam" id="NF005155">
    <property type="entry name" value="PRK06635.1-4"/>
    <property type="match status" value="1"/>
</dbReference>
<evidence type="ECO:0000256" key="2">
    <source>
        <dbReference type="ARBA" id="ARBA00004986"/>
    </source>
</evidence>
<dbReference type="Pfam" id="PF22468">
    <property type="entry name" value="ACT_9"/>
    <property type="match status" value="2"/>
</dbReference>
<keyword evidence="5 14" id="KW-0028">Amino-acid biosynthesis</keyword>
<dbReference type="GO" id="GO:0009090">
    <property type="term" value="P:homoserine biosynthetic process"/>
    <property type="evidence" value="ECO:0007669"/>
    <property type="project" value="TreeGrafter"/>
</dbReference>
<dbReference type="CDD" id="cd04913">
    <property type="entry name" value="ACT_AKii-LysC-BS-like_1"/>
    <property type="match status" value="1"/>
</dbReference>
<dbReference type="NCBIfam" id="TIGR00656">
    <property type="entry name" value="asp_kin_monofn"/>
    <property type="match status" value="1"/>
</dbReference>
<dbReference type="SUPFAM" id="SSF53633">
    <property type="entry name" value="Carbamate kinase-like"/>
    <property type="match status" value="1"/>
</dbReference>
<dbReference type="UniPathway" id="UPA00051">
    <property type="reaction ID" value="UER00462"/>
</dbReference>
<evidence type="ECO:0000313" key="19">
    <source>
        <dbReference type="Proteomes" id="UP000074914"/>
    </source>
</evidence>
<comment type="catalytic activity">
    <reaction evidence="11 13">
        <text>L-aspartate + ATP = 4-phospho-L-aspartate + ADP</text>
        <dbReference type="Rhea" id="RHEA:23776"/>
        <dbReference type="ChEBI" id="CHEBI:29991"/>
        <dbReference type="ChEBI" id="CHEBI:30616"/>
        <dbReference type="ChEBI" id="CHEBI:57535"/>
        <dbReference type="ChEBI" id="CHEBI:456216"/>
        <dbReference type="EC" id="2.7.2.4"/>
    </reaction>
</comment>
<keyword evidence="8 13" id="KW-0418">Kinase</keyword>
<comment type="pathway">
    <text evidence="3 14">Amino-acid biosynthesis; L-threonine biosynthesis; L-threonine from L-aspartate: step 1/5.</text>
</comment>
<accession>A0A127Q5S3</accession>
<feature type="domain" description="ACT" evidence="15">
    <location>
        <begin position="274"/>
        <end position="358"/>
    </location>
</feature>
<dbReference type="InterPro" id="IPR036393">
    <property type="entry name" value="AceGlu_kinase-like_sf"/>
</dbReference>
<dbReference type="InterPro" id="IPR054352">
    <property type="entry name" value="ACT_Aspartokinase"/>
</dbReference>
<keyword evidence="19" id="KW-1185">Reference proteome</keyword>
<keyword evidence="10" id="KW-0457">Lysine biosynthesis</keyword>
<dbReference type="SUPFAM" id="SSF55021">
    <property type="entry name" value="ACT-like"/>
    <property type="match status" value="2"/>
</dbReference>
<dbReference type="NCBIfam" id="TIGR00657">
    <property type="entry name" value="asp_kinases"/>
    <property type="match status" value="1"/>
</dbReference>
<feature type="binding site" evidence="12">
    <location>
        <begin position="209"/>
        <end position="210"/>
    </location>
    <ligand>
        <name>ATP</name>
        <dbReference type="ChEBI" id="CHEBI:30616"/>
    </ligand>
</feature>
<evidence type="ECO:0000256" key="4">
    <source>
        <dbReference type="ARBA" id="ARBA00010122"/>
    </source>
</evidence>
<feature type="binding site" evidence="12">
    <location>
        <position position="179"/>
    </location>
    <ligand>
        <name>ATP</name>
        <dbReference type="ChEBI" id="CHEBI:30616"/>
    </ligand>
</feature>
<evidence type="ECO:0000313" key="17">
    <source>
        <dbReference type="EMBL" id="AMP14591.1"/>
    </source>
</evidence>
<dbReference type="UniPathway" id="UPA00050">
    <property type="reaction ID" value="UER00461"/>
</dbReference>
<dbReference type="EMBL" id="CP013236">
    <property type="protein sequence ID" value="AMP14591.1"/>
    <property type="molecule type" value="Genomic_DNA"/>
</dbReference>
<evidence type="ECO:0000256" key="8">
    <source>
        <dbReference type="ARBA" id="ARBA00022777"/>
    </source>
</evidence>
<dbReference type="GO" id="GO:0009088">
    <property type="term" value="P:threonine biosynthetic process"/>
    <property type="evidence" value="ECO:0007669"/>
    <property type="project" value="UniProtKB-UniPathway"/>
</dbReference>
<comment type="pathway">
    <text evidence="1 14">Amino-acid biosynthesis; L-lysine biosynthesis via DAP pathway; (S)-tetrahydrodipicolinate from L-aspartate: step 1/4.</text>
</comment>
<dbReference type="PIRSF" id="PIRSF000726">
    <property type="entry name" value="Asp_kin"/>
    <property type="match status" value="1"/>
</dbReference>
<dbReference type="Pfam" id="PF00696">
    <property type="entry name" value="AA_kinase"/>
    <property type="match status" value="1"/>
</dbReference>
<protein>
    <recommendedName>
        <fullName evidence="13">Aspartokinase</fullName>
        <ecNumber evidence="13">2.7.2.4</ecNumber>
    </recommendedName>
</protein>
<evidence type="ECO:0000256" key="14">
    <source>
        <dbReference type="RuleBase" id="RU004249"/>
    </source>
</evidence>
<evidence type="ECO:0000256" key="7">
    <source>
        <dbReference type="ARBA" id="ARBA00022741"/>
    </source>
</evidence>
<dbReference type="CDD" id="cd04923">
    <property type="entry name" value="ACT_AK-LysC-DapG-like_2"/>
    <property type="match status" value="1"/>
</dbReference>
<dbReference type="PROSITE" id="PS51671">
    <property type="entry name" value="ACT"/>
    <property type="match status" value="1"/>
</dbReference>
<feature type="binding site" evidence="12">
    <location>
        <position position="184"/>
    </location>
    <ligand>
        <name>ATP</name>
        <dbReference type="ChEBI" id="CHEBI:30616"/>
    </ligand>
</feature>
<dbReference type="Proteomes" id="UP000074914">
    <property type="component" value="Chromosome"/>
</dbReference>
<evidence type="ECO:0000259" key="15">
    <source>
        <dbReference type="PROSITE" id="PS51671"/>
    </source>
</evidence>
<dbReference type="OrthoDB" id="9799110at2"/>
<evidence type="ECO:0000256" key="11">
    <source>
        <dbReference type="ARBA" id="ARBA00047872"/>
    </source>
</evidence>
<dbReference type="InterPro" id="IPR002912">
    <property type="entry name" value="ACT_dom"/>
</dbReference>
<dbReference type="PATRIC" id="fig|279113.10.peg.2323"/>
<dbReference type="GO" id="GO:0004072">
    <property type="term" value="F:aspartate kinase activity"/>
    <property type="evidence" value="ECO:0007669"/>
    <property type="project" value="UniProtKB-EC"/>
</dbReference>
<dbReference type="NCBIfam" id="NF005154">
    <property type="entry name" value="PRK06635.1-2"/>
    <property type="match status" value="1"/>
</dbReference>
<feature type="binding site" evidence="12">
    <location>
        <position position="74"/>
    </location>
    <ligand>
        <name>substrate</name>
    </ligand>
</feature>
<organism evidence="16 18">
    <name type="scientific">Collimonas pratensis</name>
    <dbReference type="NCBI Taxonomy" id="279113"/>
    <lineage>
        <taxon>Bacteria</taxon>
        <taxon>Pseudomonadati</taxon>
        <taxon>Pseudomonadota</taxon>
        <taxon>Betaproteobacteria</taxon>
        <taxon>Burkholderiales</taxon>
        <taxon>Oxalobacteraceae</taxon>
        <taxon>Collimonas</taxon>
    </lineage>
</organism>
<keyword evidence="7 12" id="KW-0547">Nucleotide-binding</keyword>
<feature type="binding site" evidence="12">
    <location>
        <begin position="7"/>
        <end position="10"/>
    </location>
    <ligand>
        <name>ATP</name>
        <dbReference type="ChEBI" id="CHEBI:30616"/>
    </ligand>
</feature>
<keyword evidence="9 12" id="KW-0067">ATP-binding</keyword>
<dbReference type="EMBL" id="CP013234">
    <property type="protein sequence ID" value="AMP05384.1"/>
    <property type="molecule type" value="Genomic_DNA"/>
</dbReference>
<gene>
    <name evidence="17" type="ORF">CPter291_2332</name>
    <name evidence="16" type="ORF">CPter91_3046</name>
</gene>
<dbReference type="PANTHER" id="PTHR21499:SF3">
    <property type="entry name" value="ASPARTOKINASE"/>
    <property type="match status" value="1"/>
</dbReference>
<dbReference type="RefSeq" id="WP_061941307.1">
    <property type="nucleotide sequence ID" value="NZ_CP013234.1"/>
</dbReference>
<evidence type="ECO:0000256" key="3">
    <source>
        <dbReference type="ARBA" id="ARBA00005139"/>
    </source>
</evidence>
<dbReference type="InterPro" id="IPR005260">
    <property type="entry name" value="Asp_kin_monofn"/>
</dbReference>
<reference evidence="18 19" key="1">
    <citation type="submission" date="2015-11" db="EMBL/GenBank/DDBJ databases">
        <title>Exploring the genomic traits of fungus-feeding bacterial genus Collimonas.</title>
        <authorList>
            <person name="Song C."/>
            <person name="Schmidt R."/>
            <person name="de Jager V."/>
            <person name="Krzyzanowska D."/>
            <person name="Jongedijk E."/>
            <person name="Cankar K."/>
            <person name="Beekwilder J."/>
            <person name="van Veen A."/>
            <person name="de Boer W."/>
            <person name="van Veen J.A."/>
            <person name="Garbeva P."/>
        </authorList>
    </citation>
    <scope>NUCLEOTIDE SEQUENCE [LARGE SCALE GENOMIC DNA]</scope>
    <source>
        <strain evidence="17 19">Ter291</strain>
        <strain evidence="16 18">Ter91</strain>
    </source>
</reference>
<evidence type="ECO:0000256" key="10">
    <source>
        <dbReference type="ARBA" id="ARBA00023154"/>
    </source>
</evidence>
<evidence type="ECO:0000256" key="9">
    <source>
        <dbReference type="ARBA" id="ARBA00022840"/>
    </source>
</evidence>
<evidence type="ECO:0000256" key="12">
    <source>
        <dbReference type="PIRSR" id="PIRSR000726-1"/>
    </source>
</evidence>
<dbReference type="PANTHER" id="PTHR21499">
    <property type="entry name" value="ASPARTATE KINASE"/>
    <property type="match status" value="1"/>
</dbReference>
<keyword evidence="6 13" id="KW-0808">Transferase</keyword>
<dbReference type="Gene3D" id="3.30.2130.10">
    <property type="entry name" value="VC0802-like"/>
    <property type="match status" value="1"/>
</dbReference>
<dbReference type="EC" id="2.7.2.4" evidence="13"/>